<comment type="function">
    <text evidence="1">Assembles around the rod to form the L-ring and probably protects the motor/basal body from shearing forces during rotation.</text>
</comment>
<evidence type="ECO:0000256" key="2">
    <source>
        <dbReference type="ARBA" id="ARBA00004117"/>
    </source>
</evidence>
<keyword evidence="5" id="KW-0732">Signal</keyword>
<evidence type="ECO:0008006" key="11">
    <source>
        <dbReference type="Google" id="ProtNLM"/>
    </source>
</evidence>
<evidence type="ECO:0000313" key="9">
    <source>
        <dbReference type="EMBL" id="GGC10021.1"/>
    </source>
</evidence>
<dbReference type="Pfam" id="PF02107">
    <property type="entry name" value="FlgH"/>
    <property type="match status" value="1"/>
</dbReference>
<comment type="similarity">
    <text evidence="4">Belongs to the FlgH family.</text>
</comment>
<organism evidence="9 10">
    <name type="scientific">Marivita lacus</name>
    <dbReference type="NCBI Taxonomy" id="1323742"/>
    <lineage>
        <taxon>Bacteria</taxon>
        <taxon>Pseudomonadati</taxon>
        <taxon>Pseudomonadota</taxon>
        <taxon>Alphaproteobacteria</taxon>
        <taxon>Rhodobacterales</taxon>
        <taxon>Roseobacteraceae</taxon>
        <taxon>Marivita</taxon>
    </lineage>
</organism>
<evidence type="ECO:0000256" key="3">
    <source>
        <dbReference type="ARBA" id="ARBA00004442"/>
    </source>
</evidence>
<keyword evidence="8" id="KW-0998">Cell outer membrane</keyword>
<accession>A0ABQ1KSY0</accession>
<keyword evidence="6" id="KW-0472">Membrane</keyword>
<dbReference type="InterPro" id="IPR000527">
    <property type="entry name" value="Flag_Lring"/>
</dbReference>
<gene>
    <name evidence="9" type="ORF">GCM10011363_28330</name>
</gene>
<keyword evidence="10" id="KW-1185">Reference proteome</keyword>
<evidence type="ECO:0000313" key="10">
    <source>
        <dbReference type="Proteomes" id="UP000645462"/>
    </source>
</evidence>
<proteinExistence type="inferred from homology"/>
<comment type="caution">
    <text evidence="9">The sequence shown here is derived from an EMBL/GenBank/DDBJ whole genome shotgun (WGS) entry which is preliminary data.</text>
</comment>
<dbReference type="PRINTS" id="PR01008">
    <property type="entry name" value="FLGLRINGFLGH"/>
</dbReference>
<name>A0ABQ1KSY0_9RHOB</name>
<sequence length="163" mass="17972">MVIEIDDEAQLENESRRSRTASNDLGKPTFLGYETKLDRFLPGLDEEDLPSGSLINLSSNSGARGSGSIGRNERISLRVAAMVLQELQGDNLVIAGRQEVRVNNELRELRIAGIIRKVDVDMSNAIPYDKIAEARISYGGIGQISQVQQPRYGQDALDVILPY</sequence>
<evidence type="ECO:0000256" key="8">
    <source>
        <dbReference type="ARBA" id="ARBA00023237"/>
    </source>
</evidence>
<dbReference type="Proteomes" id="UP000645462">
    <property type="component" value="Unassembled WGS sequence"/>
</dbReference>
<evidence type="ECO:0000256" key="5">
    <source>
        <dbReference type="ARBA" id="ARBA00022729"/>
    </source>
</evidence>
<dbReference type="PANTHER" id="PTHR34933">
    <property type="entry name" value="FLAGELLAR L-RING PROTEIN"/>
    <property type="match status" value="1"/>
</dbReference>
<protein>
    <recommendedName>
        <fullName evidence="11">Flagellar L-ring protein</fullName>
    </recommendedName>
</protein>
<evidence type="ECO:0000256" key="6">
    <source>
        <dbReference type="ARBA" id="ARBA00023136"/>
    </source>
</evidence>
<dbReference type="EMBL" id="BMFC01000007">
    <property type="protein sequence ID" value="GGC10021.1"/>
    <property type="molecule type" value="Genomic_DNA"/>
</dbReference>
<evidence type="ECO:0000256" key="1">
    <source>
        <dbReference type="ARBA" id="ARBA00002591"/>
    </source>
</evidence>
<dbReference type="PANTHER" id="PTHR34933:SF1">
    <property type="entry name" value="FLAGELLAR L-RING PROTEIN"/>
    <property type="match status" value="1"/>
</dbReference>
<comment type="subcellular location">
    <subcellularLocation>
        <location evidence="2">Bacterial flagellum basal body</location>
    </subcellularLocation>
    <subcellularLocation>
        <location evidence="3">Cell outer membrane</location>
    </subcellularLocation>
</comment>
<keyword evidence="7" id="KW-0975">Bacterial flagellum</keyword>
<evidence type="ECO:0000256" key="7">
    <source>
        <dbReference type="ARBA" id="ARBA00023143"/>
    </source>
</evidence>
<evidence type="ECO:0000256" key="4">
    <source>
        <dbReference type="ARBA" id="ARBA00006929"/>
    </source>
</evidence>
<reference evidence="10" key="1">
    <citation type="journal article" date="2019" name="Int. J. Syst. Evol. Microbiol.">
        <title>The Global Catalogue of Microorganisms (GCM) 10K type strain sequencing project: providing services to taxonomists for standard genome sequencing and annotation.</title>
        <authorList>
            <consortium name="The Broad Institute Genomics Platform"/>
            <consortium name="The Broad Institute Genome Sequencing Center for Infectious Disease"/>
            <person name="Wu L."/>
            <person name="Ma J."/>
        </authorList>
    </citation>
    <scope>NUCLEOTIDE SEQUENCE [LARGE SCALE GENOMIC DNA]</scope>
    <source>
        <strain evidence="10">CGMCC 1.12478</strain>
    </source>
</reference>